<dbReference type="InterPro" id="IPR006680">
    <property type="entry name" value="Amidohydro-rel"/>
</dbReference>
<name>A0ABU3RPF6_9BACL</name>
<organism evidence="2 3">
    <name type="scientific">Paenibacillus violae</name>
    <dbReference type="NCBI Taxonomy" id="3077234"/>
    <lineage>
        <taxon>Bacteria</taxon>
        <taxon>Bacillati</taxon>
        <taxon>Bacillota</taxon>
        <taxon>Bacilli</taxon>
        <taxon>Bacillales</taxon>
        <taxon>Paenibacillaceae</taxon>
        <taxon>Paenibacillus</taxon>
    </lineage>
</organism>
<accession>A0ABU3RPF6</accession>
<gene>
    <name evidence="2" type="ORF">RQP52_33730</name>
</gene>
<dbReference type="Pfam" id="PF04909">
    <property type="entry name" value="Amidohydro_2"/>
    <property type="match status" value="1"/>
</dbReference>
<dbReference type="EMBL" id="JAWCUD010000018">
    <property type="protein sequence ID" value="MDU0206043.1"/>
    <property type="molecule type" value="Genomic_DNA"/>
</dbReference>
<dbReference type="SUPFAM" id="SSF51556">
    <property type="entry name" value="Metallo-dependent hydrolases"/>
    <property type="match status" value="1"/>
</dbReference>
<dbReference type="InterPro" id="IPR032466">
    <property type="entry name" value="Metal_Hydrolase"/>
</dbReference>
<proteinExistence type="predicted"/>
<dbReference type="Proteomes" id="UP001260980">
    <property type="component" value="Unassembled WGS sequence"/>
</dbReference>
<evidence type="ECO:0000313" key="2">
    <source>
        <dbReference type="EMBL" id="MDU0206043.1"/>
    </source>
</evidence>
<protein>
    <submittedName>
        <fullName evidence="2">Amidohydrolase family protein</fullName>
    </submittedName>
</protein>
<feature type="domain" description="Amidohydrolase-related" evidence="1">
    <location>
        <begin position="13"/>
        <end position="109"/>
    </location>
</feature>
<dbReference type="Gene3D" id="3.20.20.140">
    <property type="entry name" value="Metal-dependent hydrolases"/>
    <property type="match status" value="1"/>
</dbReference>
<evidence type="ECO:0000313" key="3">
    <source>
        <dbReference type="Proteomes" id="UP001260980"/>
    </source>
</evidence>
<comment type="caution">
    <text evidence="2">The sequence shown here is derived from an EMBL/GenBank/DDBJ whole genome shotgun (WGS) entry which is preliminary data.</text>
</comment>
<keyword evidence="3" id="KW-1185">Reference proteome</keyword>
<reference evidence="2 3" key="1">
    <citation type="submission" date="2023-10" db="EMBL/GenBank/DDBJ databases">
        <title>Paenibacillus strain PFR10 Genome sequencing and assembly.</title>
        <authorList>
            <person name="Kim I."/>
        </authorList>
    </citation>
    <scope>NUCLEOTIDE SEQUENCE [LARGE SCALE GENOMIC DNA]</scope>
    <source>
        <strain evidence="2 3">PFR10</strain>
    </source>
</reference>
<sequence>MFRRVRPILTEIKCIQDWKALRDQTPWVKKKPSEYLLTNMYIGSQPIEEAPNRQAFDTLFEAMHAKERLLFCSDYPHWDFDSPKLVFPKMDKETTENVFYNNAARYYGLPMQDRTEE</sequence>
<evidence type="ECO:0000259" key="1">
    <source>
        <dbReference type="Pfam" id="PF04909"/>
    </source>
</evidence>